<dbReference type="InterPro" id="IPR020084">
    <property type="entry name" value="NUDIX_hydrolase_CS"/>
</dbReference>
<evidence type="ECO:0000313" key="6">
    <source>
        <dbReference type="Proteomes" id="UP001595921"/>
    </source>
</evidence>
<name>A0ABD5P9B1_9EURY</name>
<keyword evidence="2" id="KW-0378">Hydrolase</keyword>
<gene>
    <name evidence="5" type="ORF">ACFO0N_03850</name>
</gene>
<dbReference type="PROSITE" id="PS00893">
    <property type="entry name" value="NUDIX_BOX"/>
    <property type="match status" value="1"/>
</dbReference>
<dbReference type="InterPro" id="IPR000086">
    <property type="entry name" value="NUDIX_hydrolase_dom"/>
</dbReference>
<dbReference type="InterPro" id="IPR020476">
    <property type="entry name" value="Nudix_hydrolase"/>
</dbReference>
<evidence type="ECO:0000256" key="2">
    <source>
        <dbReference type="ARBA" id="ARBA00022801"/>
    </source>
</evidence>
<dbReference type="GO" id="GO:0016787">
    <property type="term" value="F:hydrolase activity"/>
    <property type="evidence" value="ECO:0007669"/>
    <property type="project" value="UniProtKB-KW"/>
</dbReference>
<dbReference type="PANTHER" id="PTHR43046">
    <property type="entry name" value="GDP-MANNOSE MANNOSYL HYDROLASE"/>
    <property type="match status" value="1"/>
</dbReference>
<dbReference type="AlphaFoldDB" id="A0ABD5P9B1"/>
<keyword evidence="6" id="KW-1185">Reference proteome</keyword>
<dbReference type="InterPro" id="IPR015797">
    <property type="entry name" value="NUDIX_hydrolase-like_dom_sf"/>
</dbReference>
<proteinExistence type="predicted"/>
<dbReference type="Gene3D" id="3.90.79.10">
    <property type="entry name" value="Nucleoside Triphosphate Pyrophosphohydrolase"/>
    <property type="match status" value="1"/>
</dbReference>
<sequence length="202" mass="21874">MSNRPPDYCPYCGTALDPVDPPTVFRCAACDDRVFHNPCPGGGAAVVDRTSGGDNDDSRGGDADDADRILLVEDFRSTDEWKLPEGRIECGESPREGVARELAEETGLVVDPDDLVYFADNAGEPVPEQYMANVDFAVWRSETTGTLDAGSDATDARFFTPAEFESSDRSLRASHRDRFGTDDLAWLLAEARASLDRASGGD</sequence>
<reference evidence="5 6" key="1">
    <citation type="journal article" date="2019" name="Int. J. Syst. Evol. Microbiol.">
        <title>The Global Catalogue of Microorganisms (GCM) 10K type strain sequencing project: providing services to taxonomists for standard genome sequencing and annotation.</title>
        <authorList>
            <consortium name="The Broad Institute Genomics Platform"/>
            <consortium name="The Broad Institute Genome Sequencing Center for Infectious Disease"/>
            <person name="Wu L."/>
            <person name="Ma J."/>
        </authorList>
    </citation>
    <scope>NUCLEOTIDE SEQUENCE [LARGE SCALE GENOMIC DNA]</scope>
    <source>
        <strain evidence="5 6">CGMCC 1.12553</strain>
    </source>
</reference>
<feature type="region of interest" description="Disordered" evidence="3">
    <location>
        <begin position="46"/>
        <end position="66"/>
    </location>
</feature>
<dbReference type="PRINTS" id="PR00502">
    <property type="entry name" value="NUDIXFAMILY"/>
</dbReference>
<comment type="cofactor">
    <cofactor evidence="1">
        <name>Mg(2+)</name>
        <dbReference type="ChEBI" id="CHEBI:18420"/>
    </cofactor>
</comment>
<dbReference type="PROSITE" id="PS51462">
    <property type="entry name" value="NUDIX"/>
    <property type="match status" value="1"/>
</dbReference>
<evidence type="ECO:0000256" key="3">
    <source>
        <dbReference type="SAM" id="MobiDB-lite"/>
    </source>
</evidence>
<accession>A0ABD5P9B1</accession>
<comment type="caution">
    <text evidence="5">The sequence shown here is derived from an EMBL/GenBank/DDBJ whole genome shotgun (WGS) entry which is preliminary data.</text>
</comment>
<dbReference type="Proteomes" id="UP001595921">
    <property type="component" value="Unassembled WGS sequence"/>
</dbReference>
<protein>
    <submittedName>
        <fullName evidence="5">NUDIX domain-containing protein</fullName>
    </submittedName>
</protein>
<feature type="compositionally biased region" description="Basic and acidic residues" evidence="3">
    <location>
        <begin position="56"/>
        <end position="66"/>
    </location>
</feature>
<evidence type="ECO:0000259" key="4">
    <source>
        <dbReference type="PROSITE" id="PS51462"/>
    </source>
</evidence>
<evidence type="ECO:0000256" key="1">
    <source>
        <dbReference type="ARBA" id="ARBA00001946"/>
    </source>
</evidence>
<dbReference type="SUPFAM" id="SSF55811">
    <property type="entry name" value="Nudix"/>
    <property type="match status" value="1"/>
</dbReference>
<dbReference type="PANTHER" id="PTHR43046:SF16">
    <property type="entry name" value="ADP-RIBOSE PYROPHOSPHATASE YJHB-RELATED"/>
    <property type="match status" value="1"/>
</dbReference>
<dbReference type="Pfam" id="PF00293">
    <property type="entry name" value="NUDIX"/>
    <property type="match status" value="1"/>
</dbReference>
<dbReference type="RefSeq" id="WP_267622630.1">
    <property type="nucleotide sequence ID" value="NZ_JAODIW010000006.1"/>
</dbReference>
<feature type="domain" description="Nudix hydrolase" evidence="4">
    <location>
        <begin position="37"/>
        <end position="185"/>
    </location>
</feature>
<evidence type="ECO:0000313" key="5">
    <source>
        <dbReference type="EMBL" id="MFC4357081.1"/>
    </source>
</evidence>
<dbReference type="EMBL" id="JBHSDS010000003">
    <property type="protein sequence ID" value="MFC4357081.1"/>
    <property type="molecule type" value="Genomic_DNA"/>
</dbReference>
<organism evidence="5 6">
    <name type="scientific">Halobium salinum</name>
    <dbReference type="NCBI Taxonomy" id="1364940"/>
    <lineage>
        <taxon>Archaea</taxon>
        <taxon>Methanobacteriati</taxon>
        <taxon>Methanobacteriota</taxon>
        <taxon>Stenosarchaea group</taxon>
        <taxon>Halobacteria</taxon>
        <taxon>Halobacteriales</taxon>
        <taxon>Haloferacaceae</taxon>
        <taxon>Halobium</taxon>
    </lineage>
</organism>